<evidence type="ECO:0000256" key="2">
    <source>
        <dbReference type="ARBA" id="ARBA00008806"/>
    </source>
</evidence>
<dbReference type="EMBL" id="LKLS01000214">
    <property type="protein sequence ID" value="KSU14348.1"/>
    <property type="molecule type" value="Genomic_DNA"/>
</dbReference>
<dbReference type="GO" id="GO:0005886">
    <property type="term" value="C:plasma membrane"/>
    <property type="evidence" value="ECO:0007669"/>
    <property type="project" value="UniProtKB-SubCell"/>
</dbReference>
<keyword evidence="4 8" id="KW-0812">Transmembrane</keyword>
<comment type="similarity">
    <text evidence="2">Belongs to the VirD4/TraG family.</text>
</comment>
<evidence type="ECO:0000313" key="9">
    <source>
        <dbReference type="EMBL" id="KSU14348.1"/>
    </source>
</evidence>
<dbReference type="NCBIfam" id="NF045973">
    <property type="entry name" value="conju_CD1115"/>
    <property type="match status" value="1"/>
</dbReference>
<feature type="transmembrane region" description="Helical" evidence="8">
    <location>
        <begin position="64"/>
        <end position="80"/>
    </location>
</feature>
<keyword evidence="6 8" id="KW-0472">Membrane</keyword>
<dbReference type="Proteomes" id="UP000053612">
    <property type="component" value="Unassembled WGS sequence"/>
</dbReference>
<keyword evidence="5 8" id="KW-1133">Transmembrane helix</keyword>
<organism evidence="9 10">
    <name type="scientific">Lactococcus lactis subsp. lactis</name>
    <name type="common">Streptococcus lactis</name>
    <dbReference type="NCBI Taxonomy" id="1360"/>
    <lineage>
        <taxon>Bacteria</taxon>
        <taxon>Bacillati</taxon>
        <taxon>Bacillota</taxon>
        <taxon>Bacilli</taxon>
        <taxon>Lactobacillales</taxon>
        <taxon>Streptococcaceae</taxon>
        <taxon>Lactococcus</taxon>
    </lineage>
</organism>
<dbReference type="PANTHER" id="PTHR37937">
    <property type="entry name" value="CONJUGATIVE TRANSFER: DNA TRANSPORT"/>
    <property type="match status" value="1"/>
</dbReference>
<sequence>MKFIRRYVLSSLIGLILLFLVNRVTEIFITTSGGLYENKLPNFQARLLPELKAHPLAFSFRSEPLLACAYFIGVIVLVIASRDTRTYRHREEFGSSKEGTLKDLEPFAAPKKENFDQNIILGWKAYMWVKNNYKNPKYQRAKNVFVVGGTGAWKTTSYNIPNLSQMNASYVITDPKLEIYHKTGLMMKENGYEVKILNLINFLNTDQFNPFVYINSEETLQDMINLLIKATDGENEKRGEPFWDNSEKLLLSSLFSFLYYNYKGYEEIEGSGELPTLADIGDLIRNLERKNPEVPSAVELMFEDFEEYFGSDCPAVLDFHSFKNYKGETRASVVSMPTARFRMFTLPRLREMTSRDTLELDKMGTRKQVLYIGLSDLSDTYNFLSNMVFTLLFQITEEVADNIYGGALPVPIRLILEEFPSIGAIPNILKAIAVLRGRGMSFEFTAQNFDQLKRVYKDTWEEILGACDSLIYMAGATTKLTKEKFAELSGKQTIGKKSEGKQFGGHGGGSQNTDSLGRDVYMIDEIERSNRLDALIKITGDVPIVKVKKYNSKKHPRAKEWAKSKSDPRWYEAVRYVDDKAEIDDNIAKNPDTMECLEAILSEVA</sequence>
<evidence type="ECO:0000256" key="6">
    <source>
        <dbReference type="ARBA" id="ARBA00023136"/>
    </source>
</evidence>
<dbReference type="InterPro" id="IPR027417">
    <property type="entry name" value="P-loop_NTPase"/>
</dbReference>
<dbReference type="Pfam" id="PF02534">
    <property type="entry name" value="T4SS-DNA_transf"/>
    <property type="match status" value="1"/>
</dbReference>
<reference evidence="10" key="1">
    <citation type="submission" date="2015-10" db="EMBL/GenBank/DDBJ databases">
        <title>Draft Genome Sequences of 11 Lactococcus lactis subspecies cremoris strains.</title>
        <authorList>
            <person name="Wels M."/>
            <person name="Backus L."/>
            <person name="Boekhorst J."/>
            <person name="Dijkstra A."/>
            <person name="Beerthuizen M."/>
            <person name="Kelly W."/>
            <person name="Siezen R."/>
            <person name="Bachmann H."/>
            <person name="Van Hijum S."/>
        </authorList>
    </citation>
    <scope>NUCLEOTIDE SEQUENCE [LARGE SCALE GENOMIC DNA]</scope>
    <source>
        <strain evidence="10">LMG9449</strain>
    </source>
</reference>
<evidence type="ECO:0000256" key="8">
    <source>
        <dbReference type="SAM" id="Phobius"/>
    </source>
</evidence>
<evidence type="ECO:0000256" key="5">
    <source>
        <dbReference type="ARBA" id="ARBA00022989"/>
    </source>
</evidence>
<dbReference type="Gene3D" id="3.40.50.300">
    <property type="entry name" value="P-loop containing nucleotide triphosphate hydrolases"/>
    <property type="match status" value="1"/>
</dbReference>
<dbReference type="RefSeq" id="WP_058225447.1">
    <property type="nucleotide sequence ID" value="NZ_LKLS01000214.1"/>
</dbReference>
<dbReference type="CDD" id="cd01127">
    <property type="entry name" value="TrwB_TraG_TraD_VirD4"/>
    <property type="match status" value="1"/>
</dbReference>
<dbReference type="AlphaFoldDB" id="A0A0V8DL45"/>
<evidence type="ECO:0000256" key="3">
    <source>
        <dbReference type="ARBA" id="ARBA00022475"/>
    </source>
</evidence>
<feature type="region of interest" description="Disordered" evidence="7">
    <location>
        <begin position="496"/>
        <end position="516"/>
    </location>
</feature>
<evidence type="ECO:0000256" key="7">
    <source>
        <dbReference type="SAM" id="MobiDB-lite"/>
    </source>
</evidence>
<proteinExistence type="inferred from homology"/>
<keyword evidence="3" id="KW-1003">Cell membrane</keyword>
<evidence type="ECO:0000256" key="1">
    <source>
        <dbReference type="ARBA" id="ARBA00004651"/>
    </source>
</evidence>
<dbReference type="PATRIC" id="fig|1360.109.peg.572"/>
<dbReference type="PANTHER" id="PTHR37937:SF1">
    <property type="entry name" value="CONJUGATIVE TRANSFER: DNA TRANSPORT"/>
    <property type="match status" value="1"/>
</dbReference>
<evidence type="ECO:0000256" key="4">
    <source>
        <dbReference type="ARBA" id="ARBA00022692"/>
    </source>
</evidence>
<evidence type="ECO:0000313" key="10">
    <source>
        <dbReference type="Proteomes" id="UP000053612"/>
    </source>
</evidence>
<comment type="subcellular location">
    <subcellularLocation>
        <location evidence="1">Cell membrane</location>
        <topology evidence="1">Multi-pass membrane protein</topology>
    </subcellularLocation>
</comment>
<protein>
    <submittedName>
        <fullName evidence="9">TrsK-like protein</fullName>
    </submittedName>
</protein>
<gene>
    <name evidence="9" type="ORF">LMG9449_2589</name>
</gene>
<accession>A0A0V8DL45</accession>
<name>A0A0V8DL45_LACLL</name>
<comment type="caution">
    <text evidence="9">The sequence shown here is derived from an EMBL/GenBank/DDBJ whole genome shotgun (WGS) entry which is preliminary data.</text>
</comment>
<dbReference type="InterPro" id="IPR051539">
    <property type="entry name" value="T4SS-coupling_protein"/>
</dbReference>
<dbReference type="InterPro" id="IPR003688">
    <property type="entry name" value="TraG/VirD4"/>
</dbReference>
<dbReference type="SUPFAM" id="SSF52540">
    <property type="entry name" value="P-loop containing nucleoside triphosphate hydrolases"/>
    <property type="match status" value="1"/>
</dbReference>